<dbReference type="Pfam" id="PF03352">
    <property type="entry name" value="Adenine_glyco"/>
    <property type="match status" value="1"/>
</dbReference>
<dbReference type="Proteomes" id="UP000236654">
    <property type="component" value="Unassembled WGS sequence"/>
</dbReference>
<protein>
    <submittedName>
        <fullName evidence="2">DNA-3-methyladenine glycosylase</fullName>
    </submittedName>
</protein>
<dbReference type="OrthoDB" id="9807664at2"/>
<organism evidence="2 3">
    <name type="scientific">Brumimicrobium salinarum</name>
    <dbReference type="NCBI Taxonomy" id="2058658"/>
    <lineage>
        <taxon>Bacteria</taxon>
        <taxon>Pseudomonadati</taxon>
        <taxon>Bacteroidota</taxon>
        <taxon>Flavobacteriia</taxon>
        <taxon>Flavobacteriales</taxon>
        <taxon>Crocinitomicaceae</taxon>
        <taxon>Brumimicrobium</taxon>
    </lineage>
</organism>
<dbReference type="GO" id="GO:0046872">
    <property type="term" value="F:metal ion binding"/>
    <property type="evidence" value="ECO:0007669"/>
    <property type="project" value="UniProtKB-KW"/>
</dbReference>
<keyword evidence="3" id="KW-1185">Reference proteome</keyword>
<reference evidence="2 3" key="1">
    <citation type="submission" date="2017-12" db="EMBL/GenBank/DDBJ databases">
        <title>The draft genome sequence of Brumimicrobium saltpan LHR20.</title>
        <authorList>
            <person name="Do Z.-J."/>
            <person name="Luo H.-R."/>
        </authorList>
    </citation>
    <scope>NUCLEOTIDE SEQUENCE [LARGE SCALE GENOMIC DNA]</scope>
    <source>
        <strain evidence="2 3">LHR20</strain>
    </source>
</reference>
<dbReference type="PANTHER" id="PTHR30037">
    <property type="entry name" value="DNA-3-METHYLADENINE GLYCOSYLASE 1"/>
    <property type="match status" value="1"/>
</dbReference>
<dbReference type="PANTHER" id="PTHR30037:SF4">
    <property type="entry name" value="DNA-3-METHYLADENINE GLYCOSYLASE I"/>
    <property type="match status" value="1"/>
</dbReference>
<evidence type="ECO:0000313" key="3">
    <source>
        <dbReference type="Proteomes" id="UP000236654"/>
    </source>
</evidence>
<comment type="caution">
    <text evidence="2">The sequence shown here is derived from an EMBL/GenBank/DDBJ whole genome shotgun (WGS) entry which is preliminary data.</text>
</comment>
<feature type="binding site" evidence="1">
    <location>
        <position position="4"/>
    </location>
    <ligand>
        <name>Zn(2+)</name>
        <dbReference type="ChEBI" id="CHEBI:29105"/>
    </ligand>
</feature>
<name>A0A2I0R2J7_9FLAO</name>
<dbReference type="InterPro" id="IPR011257">
    <property type="entry name" value="DNA_glycosylase"/>
</dbReference>
<dbReference type="GO" id="GO:0006284">
    <property type="term" value="P:base-excision repair"/>
    <property type="evidence" value="ECO:0007669"/>
    <property type="project" value="InterPro"/>
</dbReference>
<dbReference type="AlphaFoldDB" id="A0A2I0R2J7"/>
<dbReference type="InterPro" id="IPR052891">
    <property type="entry name" value="DNA-3mA_glycosylase"/>
</dbReference>
<accession>A0A2I0R2J7</accession>
<gene>
    <name evidence="2" type="ORF">CW751_08520</name>
</gene>
<evidence type="ECO:0000256" key="1">
    <source>
        <dbReference type="PIRSR" id="PIRSR605019-1"/>
    </source>
</evidence>
<feature type="binding site" evidence="1">
    <location>
        <position position="20"/>
    </location>
    <ligand>
        <name>Zn(2+)</name>
        <dbReference type="ChEBI" id="CHEBI:29105"/>
    </ligand>
</feature>
<keyword evidence="1" id="KW-0479">Metal-binding</keyword>
<dbReference type="InterPro" id="IPR005019">
    <property type="entry name" value="Adenine_glyco"/>
</dbReference>
<evidence type="ECO:0000313" key="2">
    <source>
        <dbReference type="EMBL" id="PKR80802.1"/>
    </source>
</evidence>
<dbReference type="RefSeq" id="WP_101334584.1">
    <property type="nucleotide sequence ID" value="NZ_PJNI01000008.1"/>
</dbReference>
<proteinExistence type="predicted"/>
<dbReference type="SUPFAM" id="SSF48150">
    <property type="entry name" value="DNA-glycosylase"/>
    <property type="match status" value="1"/>
</dbReference>
<dbReference type="Gene3D" id="1.10.340.30">
    <property type="entry name" value="Hypothetical protein, domain 2"/>
    <property type="match status" value="1"/>
</dbReference>
<sequence length="181" mass="21495">MSYCEFTKDLKQNHLDKKYHDFYYGYPVESDDELFGRLILEINQAGLNWSLILNKEENFRKAFDNFSIASVAQFDEQKITELMNNKGIIRNRRKIEAVIFNAKKILIIQEKFGSFNNWLTQYVGFSLKEWTKLFKKNFKFTGEKIVEEFLMSTGYVKGAHDKNCPVYDEILKCNPQWKRNA</sequence>
<dbReference type="EMBL" id="PJNI01000008">
    <property type="protein sequence ID" value="PKR80802.1"/>
    <property type="molecule type" value="Genomic_DNA"/>
</dbReference>
<dbReference type="GO" id="GO:0008725">
    <property type="term" value="F:DNA-3-methyladenine glycosylase activity"/>
    <property type="evidence" value="ECO:0007669"/>
    <property type="project" value="InterPro"/>
</dbReference>
<keyword evidence="1" id="KW-0862">Zinc</keyword>